<evidence type="ECO:0000256" key="2">
    <source>
        <dbReference type="RuleBase" id="RU003875"/>
    </source>
</evidence>
<comment type="similarity">
    <text evidence="1 2">Belongs to the Dps family.</text>
</comment>
<dbReference type="InterPro" id="IPR002177">
    <property type="entry name" value="DPS_DNA-bd"/>
</dbReference>
<dbReference type="PIRSF" id="PIRSF005900">
    <property type="entry name" value="Dps"/>
    <property type="match status" value="1"/>
</dbReference>
<organism evidence="4 5">
    <name type="scientific">Funiculus sociatus GB2-A5</name>
    <dbReference type="NCBI Taxonomy" id="2933946"/>
    <lineage>
        <taxon>Bacteria</taxon>
        <taxon>Bacillati</taxon>
        <taxon>Cyanobacteriota</taxon>
        <taxon>Cyanophyceae</taxon>
        <taxon>Coleofasciculales</taxon>
        <taxon>Coleofasciculaceae</taxon>
        <taxon>Funiculus</taxon>
    </lineage>
</organism>
<dbReference type="Pfam" id="PF00210">
    <property type="entry name" value="Ferritin"/>
    <property type="match status" value="1"/>
</dbReference>
<dbReference type="EMBL" id="JAMPKK010000091">
    <property type="protein sequence ID" value="MEP0867856.1"/>
    <property type="molecule type" value="Genomic_DNA"/>
</dbReference>
<name>A0ABV0JWT2_9CYAN</name>
<dbReference type="InterPro" id="IPR023188">
    <property type="entry name" value="DPS_DNA-bd_CS"/>
</dbReference>
<feature type="domain" description="Ferritin/DPS" evidence="3">
    <location>
        <begin position="18"/>
        <end position="158"/>
    </location>
</feature>
<reference evidence="4 5" key="1">
    <citation type="submission" date="2022-04" db="EMBL/GenBank/DDBJ databases">
        <title>Positive selection, recombination, and allopatry shape intraspecific diversity of widespread and dominant cyanobacteria.</title>
        <authorList>
            <person name="Wei J."/>
            <person name="Shu W."/>
            <person name="Hu C."/>
        </authorList>
    </citation>
    <scope>NUCLEOTIDE SEQUENCE [LARGE SCALE GENOMIC DNA]</scope>
    <source>
        <strain evidence="4 5">GB2-A5</strain>
    </source>
</reference>
<sequence>MRPLNIGLTEEQRQGVTDLLNKDLSDAYLLLIKTKKYHWDVVGPQFRSLHQLWEEHYTALTESIDAIAERVRALGGYPVGTAEGFLKYASLKEDPGTLPNAFHMVENLVSDHEQVIRNLREHIDQCGDDFHDQGTADFLTGLMEQHEQMAWMLRSFIEGESIQPDGRLSAEGLKVPVNMK</sequence>
<dbReference type="PANTHER" id="PTHR42932:SF3">
    <property type="entry name" value="DNA PROTECTION DURING STARVATION PROTEIN"/>
    <property type="match status" value="1"/>
</dbReference>
<keyword evidence="5" id="KW-1185">Reference proteome</keyword>
<dbReference type="Proteomes" id="UP001442494">
    <property type="component" value="Unassembled WGS sequence"/>
</dbReference>
<dbReference type="PRINTS" id="PR01346">
    <property type="entry name" value="HELNAPAPROT"/>
</dbReference>
<dbReference type="SUPFAM" id="SSF47240">
    <property type="entry name" value="Ferritin-like"/>
    <property type="match status" value="1"/>
</dbReference>
<proteinExistence type="inferred from homology"/>
<dbReference type="InterPro" id="IPR009078">
    <property type="entry name" value="Ferritin-like_SF"/>
</dbReference>
<gene>
    <name evidence="4" type="ORF">NDI37_25775</name>
</gene>
<dbReference type="InterPro" id="IPR012347">
    <property type="entry name" value="Ferritin-like"/>
</dbReference>
<dbReference type="CDD" id="cd01043">
    <property type="entry name" value="DPS"/>
    <property type="match status" value="1"/>
</dbReference>
<dbReference type="PROSITE" id="PS00818">
    <property type="entry name" value="DPS_1"/>
    <property type="match status" value="1"/>
</dbReference>
<evidence type="ECO:0000313" key="5">
    <source>
        <dbReference type="Proteomes" id="UP001442494"/>
    </source>
</evidence>
<dbReference type="InterPro" id="IPR008331">
    <property type="entry name" value="Ferritin_DPS_dom"/>
</dbReference>
<evidence type="ECO:0000256" key="1">
    <source>
        <dbReference type="ARBA" id="ARBA00009497"/>
    </source>
</evidence>
<accession>A0ABV0JWT2</accession>
<protein>
    <submittedName>
        <fullName evidence="4">DNA starvation/stationary phase protection protein</fullName>
    </submittedName>
</protein>
<dbReference type="RefSeq" id="WP_190423064.1">
    <property type="nucleotide sequence ID" value="NZ_JAMPKK010000091.1"/>
</dbReference>
<dbReference type="Gene3D" id="1.20.1260.10">
    <property type="match status" value="1"/>
</dbReference>
<evidence type="ECO:0000259" key="3">
    <source>
        <dbReference type="Pfam" id="PF00210"/>
    </source>
</evidence>
<dbReference type="PANTHER" id="PTHR42932">
    <property type="entry name" value="GENERAL STRESS PROTEIN 20U"/>
    <property type="match status" value="1"/>
</dbReference>
<dbReference type="PROSITE" id="PS00819">
    <property type="entry name" value="DPS_2"/>
    <property type="match status" value="1"/>
</dbReference>
<evidence type="ECO:0000313" key="4">
    <source>
        <dbReference type="EMBL" id="MEP0867856.1"/>
    </source>
</evidence>
<comment type="caution">
    <text evidence="4">The sequence shown here is derived from an EMBL/GenBank/DDBJ whole genome shotgun (WGS) entry which is preliminary data.</text>
</comment>